<reference evidence="2" key="1">
    <citation type="submission" date="2022-12" db="EMBL/GenBank/DDBJ databases">
        <authorList>
            <person name="Alioto T."/>
            <person name="Alioto T."/>
            <person name="Gomez Garrido J."/>
        </authorList>
    </citation>
    <scope>NUCLEOTIDE SEQUENCE</scope>
</reference>
<protein>
    <submittedName>
        <fullName evidence="2">Uncharacterized protein</fullName>
    </submittedName>
</protein>
<proteinExistence type="predicted"/>
<feature type="region of interest" description="Disordered" evidence="1">
    <location>
        <begin position="1"/>
        <end position="30"/>
    </location>
</feature>
<accession>A0AA35KUC4</accession>
<evidence type="ECO:0000313" key="3">
    <source>
        <dbReference type="Proteomes" id="UP001178461"/>
    </source>
</evidence>
<name>A0AA35KUC4_9SAUR</name>
<dbReference type="EMBL" id="OX395134">
    <property type="protein sequence ID" value="CAI5783781.1"/>
    <property type="molecule type" value="Genomic_DNA"/>
</dbReference>
<evidence type="ECO:0000256" key="1">
    <source>
        <dbReference type="SAM" id="MobiDB-lite"/>
    </source>
</evidence>
<dbReference type="Proteomes" id="UP001178461">
    <property type="component" value="Chromosome 9"/>
</dbReference>
<keyword evidence="3" id="KW-1185">Reference proteome</keyword>
<evidence type="ECO:0000313" key="2">
    <source>
        <dbReference type="EMBL" id="CAI5783781.1"/>
    </source>
</evidence>
<dbReference type="AlphaFoldDB" id="A0AA35KUC4"/>
<gene>
    <name evidence="2" type="ORF">PODLI_1B016022</name>
</gene>
<sequence>MTHWGASGQSSFGPPSPQVDRGEGAKTGSLPVGKSVATACGFACPSLAPRGPLRDQRLIFAAKQTLCLETRSFLLLKGIRSLRLIQSTRTPPSTF</sequence>
<organism evidence="2 3">
    <name type="scientific">Podarcis lilfordi</name>
    <name type="common">Lilford's wall lizard</name>
    <dbReference type="NCBI Taxonomy" id="74358"/>
    <lineage>
        <taxon>Eukaryota</taxon>
        <taxon>Metazoa</taxon>
        <taxon>Chordata</taxon>
        <taxon>Craniata</taxon>
        <taxon>Vertebrata</taxon>
        <taxon>Euteleostomi</taxon>
        <taxon>Lepidosauria</taxon>
        <taxon>Squamata</taxon>
        <taxon>Bifurcata</taxon>
        <taxon>Unidentata</taxon>
        <taxon>Episquamata</taxon>
        <taxon>Laterata</taxon>
        <taxon>Lacertibaenia</taxon>
        <taxon>Lacertidae</taxon>
        <taxon>Podarcis</taxon>
    </lineage>
</organism>